<comment type="caution">
    <text evidence="2">The sequence shown here is derived from an EMBL/GenBank/DDBJ whole genome shotgun (WGS) entry which is preliminary data.</text>
</comment>
<evidence type="ECO:0000313" key="3">
    <source>
        <dbReference type="Proteomes" id="UP001183643"/>
    </source>
</evidence>
<evidence type="ECO:0000256" key="1">
    <source>
        <dbReference type="SAM" id="Phobius"/>
    </source>
</evidence>
<dbReference type="Proteomes" id="UP001183643">
    <property type="component" value="Unassembled WGS sequence"/>
</dbReference>
<evidence type="ECO:0000313" key="2">
    <source>
        <dbReference type="EMBL" id="MDR7280999.1"/>
    </source>
</evidence>
<dbReference type="Pfam" id="PF19560">
    <property type="entry name" value="DUF6082"/>
    <property type="match status" value="1"/>
</dbReference>
<dbReference type="RefSeq" id="WP_310375878.1">
    <property type="nucleotide sequence ID" value="NZ_JAVDYB010000001.1"/>
</dbReference>
<dbReference type="AlphaFoldDB" id="A0AAE3YW62"/>
<gene>
    <name evidence="2" type="ORF">J2S41_007777</name>
</gene>
<accession>A0AAE3YW62</accession>
<feature type="transmembrane region" description="Helical" evidence="1">
    <location>
        <begin position="30"/>
        <end position="55"/>
    </location>
</feature>
<keyword evidence="1" id="KW-0812">Transmembrane</keyword>
<sequence length="202" mass="21586">MESVDAFLIEVIRSGGPVRRFRSRRDSASMVLLSAVVLLFAVVGPIGFMAVFAGMPEPAVDRMSKIGQAYGGISVLLSGGATIGVVIALVMQARQLQLSQAQGARMMHRRWWVMARDTVELAAESERRQRFFHIADSAFDAAVPVPVVVRPPVPSAWCRRMPMMVAAGGATALVLAASFAAGRRGVKIRALIGADRTGGAPR</sequence>
<feature type="transmembrane region" description="Helical" evidence="1">
    <location>
        <begin position="161"/>
        <end position="181"/>
    </location>
</feature>
<dbReference type="InterPro" id="IPR045728">
    <property type="entry name" value="DUF6082"/>
</dbReference>
<name>A0AAE3YW62_9ACTN</name>
<reference evidence="2" key="1">
    <citation type="submission" date="2023-07" db="EMBL/GenBank/DDBJ databases">
        <title>Sequencing the genomes of 1000 actinobacteria strains.</title>
        <authorList>
            <person name="Klenk H.-P."/>
        </authorList>
    </citation>
    <scope>NUCLEOTIDE SEQUENCE</scope>
    <source>
        <strain evidence="2">DSM 44707</strain>
    </source>
</reference>
<protein>
    <submittedName>
        <fullName evidence="2">Uncharacterized protein</fullName>
    </submittedName>
</protein>
<keyword evidence="1" id="KW-1133">Transmembrane helix</keyword>
<organism evidence="2 3">
    <name type="scientific">Catenuloplanes atrovinosus</name>
    <dbReference type="NCBI Taxonomy" id="137266"/>
    <lineage>
        <taxon>Bacteria</taxon>
        <taxon>Bacillati</taxon>
        <taxon>Actinomycetota</taxon>
        <taxon>Actinomycetes</taxon>
        <taxon>Micromonosporales</taxon>
        <taxon>Micromonosporaceae</taxon>
        <taxon>Catenuloplanes</taxon>
    </lineage>
</organism>
<dbReference type="EMBL" id="JAVDYB010000001">
    <property type="protein sequence ID" value="MDR7280999.1"/>
    <property type="molecule type" value="Genomic_DNA"/>
</dbReference>
<proteinExistence type="predicted"/>
<keyword evidence="3" id="KW-1185">Reference proteome</keyword>
<keyword evidence="1" id="KW-0472">Membrane</keyword>
<feature type="transmembrane region" description="Helical" evidence="1">
    <location>
        <begin position="67"/>
        <end position="90"/>
    </location>
</feature>